<dbReference type="InterPro" id="IPR003140">
    <property type="entry name" value="PLipase/COase/thioEstase"/>
</dbReference>
<dbReference type="PANTHER" id="PTHR10655:SF17">
    <property type="entry name" value="LYSOPHOSPHOLIPASE-LIKE PROTEIN 1"/>
    <property type="match status" value="1"/>
</dbReference>
<gene>
    <name evidence="4" type="ORF">GCM10007423_08420</name>
</gene>
<evidence type="ECO:0000256" key="2">
    <source>
        <dbReference type="ARBA" id="ARBA00022801"/>
    </source>
</evidence>
<dbReference type="EMBL" id="BMIA01000001">
    <property type="protein sequence ID" value="GGH24737.1"/>
    <property type="molecule type" value="Genomic_DNA"/>
</dbReference>
<evidence type="ECO:0000313" key="4">
    <source>
        <dbReference type="EMBL" id="GGH24737.1"/>
    </source>
</evidence>
<comment type="similarity">
    <text evidence="1">Belongs to the AB hydrolase superfamily. AB hydrolase 2 family.</text>
</comment>
<dbReference type="PANTHER" id="PTHR10655">
    <property type="entry name" value="LYSOPHOSPHOLIPASE-RELATED"/>
    <property type="match status" value="1"/>
</dbReference>
<evidence type="ECO:0000259" key="3">
    <source>
        <dbReference type="Pfam" id="PF02230"/>
    </source>
</evidence>
<feature type="domain" description="Phospholipase/carboxylesterase/thioesterase" evidence="3">
    <location>
        <begin position="55"/>
        <end position="248"/>
    </location>
</feature>
<sequence length="250" mass="28016">MKIKREYITVLLLALAIAGLSFKEITKNIMDQDKIIATKKLALEYLVKEPTLKTAKRKGIILLHGVGSNEKDLFGLAGYLPEDFYIISARGPFNLGGERFAWYNVDFSTGKPVYDARQEEISRDKILTFVRQVKLEYMLSEVYLGGFSQGAIMSYSIGLTQPQSINGVVALGGRLLSEVQPLVKKSDELKGLKVFVAHGKQDQTLGISYAKEARTYLQDLGVRLSYHEYPVGHQINASVLKDLHDWLSLE</sequence>
<comment type="caution">
    <text evidence="4">The sequence shown here is derived from an EMBL/GenBank/DDBJ whole genome shotgun (WGS) entry which is preliminary data.</text>
</comment>
<dbReference type="Proteomes" id="UP000600214">
    <property type="component" value="Unassembled WGS sequence"/>
</dbReference>
<keyword evidence="2" id="KW-0378">Hydrolase</keyword>
<dbReference type="Pfam" id="PF02230">
    <property type="entry name" value="Abhydrolase_2"/>
    <property type="match status" value="1"/>
</dbReference>
<dbReference type="InterPro" id="IPR050565">
    <property type="entry name" value="LYPA1-2/EST-like"/>
</dbReference>
<organism evidence="4 5">
    <name type="scientific">Dyadobacter endophyticus</name>
    <dbReference type="NCBI Taxonomy" id="1749036"/>
    <lineage>
        <taxon>Bacteria</taxon>
        <taxon>Pseudomonadati</taxon>
        <taxon>Bacteroidota</taxon>
        <taxon>Cytophagia</taxon>
        <taxon>Cytophagales</taxon>
        <taxon>Spirosomataceae</taxon>
        <taxon>Dyadobacter</taxon>
    </lineage>
</organism>
<proteinExistence type="inferred from homology"/>
<evidence type="ECO:0000313" key="5">
    <source>
        <dbReference type="Proteomes" id="UP000600214"/>
    </source>
</evidence>
<evidence type="ECO:0000256" key="1">
    <source>
        <dbReference type="ARBA" id="ARBA00006499"/>
    </source>
</evidence>
<protein>
    <submittedName>
        <fullName evidence="4">Phospholipase</fullName>
    </submittedName>
</protein>
<name>A0ABQ1YG74_9BACT</name>
<dbReference type="RefSeq" id="WP_229221320.1">
    <property type="nucleotide sequence ID" value="NZ_BMIA01000001.1"/>
</dbReference>
<accession>A0ABQ1YG74</accession>
<reference evidence="5" key="1">
    <citation type="journal article" date="2019" name="Int. J. Syst. Evol. Microbiol.">
        <title>The Global Catalogue of Microorganisms (GCM) 10K type strain sequencing project: providing services to taxonomists for standard genome sequencing and annotation.</title>
        <authorList>
            <consortium name="The Broad Institute Genomics Platform"/>
            <consortium name="The Broad Institute Genome Sequencing Center for Infectious Disease"/>
            <person name="Wu L."/>
            <person name="Ma J."/>
        </authorList>
    </citation>
    <scope>NUCLEOTIDE SEQUENCE [LARGE SCALE GENOMIC DNA]</scope>
    <source>
        <strain evidence="5">CGMCC 1.15288</strain>
    </source>
</reference>
<dbReference type="SUPFAM" id="SSF53474">
    <property type="entry name" value="alpha/beta-Hydrolases"/>
    <property type="match status" value="1"/>
</dbReference>
<dbReference type="Gene3D" id="3.40.50.1820">
    <property type="entry name" value="alpha/beta hydrolase"/>
    <property type="match status" value="1"/>
</dbReference>
<keyword evidence="5" id="KW-1185">Reference proteome</keyword>
<dbReference type="InterPro" id="IPR029058">
    <property type="entry name" value="AB_hydrolase_fold"/>
</dbReference>